<dbReference type="EMBL" id="CM023485">
    <property type="protein sequence ID" value="KAH6931314.1"/>
    <property type="molecule type" value="Genomic_DNA"/>
</dbReference>
<proteinExistence type="predicted"/>
<comment type="caution">
    <text evidence="1">The sequence shown here is derived from an EMBL/GenBank/DDBJ whole genome shotgun (WGS) entry which is preliminary data.</text>
</comment>
<evidence type="ECO:0000313" key="2">
    <source>
        <dbReference type="Proteomes" id="UP000821845"/>
    </source>
</evidence>
<protein>
    <submittedName>
        <fullName evidence="1">Uncharacterized protein</fullName>
    </submittedName>
</protein>
<keyword evidence="2" id="KW-1185">Reference proteome</keyword>
<organism evidence="1 2">
    <name type="scientific">Hyalomma asiaticum</name>
    <name type="common">Tick</name>
    <dbReference type="NCBI Taxonomy" id="266040"/>
    <lineage>
        <taxon>Eukaryota</taxon>
        <taxon>Metazoa</taxon>
        <taxon>Ecdysozoa</taxon>
        <taxon>Arthropoda</taxon>
        <taxon>Chelicerata</taxon>
        <taxon>Arachnida</taxon>
        <taxon>Acari</taxon>
        <taxon>Parasitiformes</taxon>
        <taxon>Ixodida</taxon>
        <taxon>Ixodoidea</taxon>
        <taxon>Ixodidae</taxon>
        <taxon>Hyalomminae</taxon>
        <taxon>Hyalomma</taxon>
    </lineage>
</organism>
<gene>
    <name evidence="1" type="ORF">HPB50_023513</name>
</gene>
<dbReference type="Proteomes" id="UP000821845">
    <property type="component" value="Chromosome 5"/>
</dbReference>
<reference evidence="1" key="1">
    <citation type="submission" date="2020-05" db="EMBL/GenBank/DDBJ databases">
        <title>Large-scale comparative analyses of tick genomes elucidate their genetic diversity and vector capacities.</title>
        <authorList>
            <person name="Jia N."/>
            <person name="Wang J."/>
            <person name="Shi W."/>
            <person name="Du L."/>
            <person name="Sun Y."/>
            <person name="Zhan W."/>
            <person name="Jiang J."/>
            <person name="Wang Q."/>
            <person name="Zhang B."/>
            <person name="Ji P."/>
            <person name="Sakyi L.B."/>
            <person name="Cui X."/>
            <person name="Yuan T."/>
            <person name="Jiang B."/>
            <person name="Yang W."/>
            <person name="Lam T.T.-Y."/>
            <person name="Chang Q."/>
            <person name="Ding S."/>
            <person name="Wang X."/>
            <person name="Zhu J."/>
            <person name="Ruan X."/>
            <person name="Zhao L."/>
            <person name="Wei J."/>
            <person name="Que T."/>
            <person name="Du C."/>
            <person name="Cheng J."/>
            <person name="Dai P."/>
            <person name="Han X."/>
            <person name="Huang E."/>
            <person name="Gao Y."/>
            <person name="Liu J."/>
            <person name="Shao H."/>
            <person name="Ye R."/>
            <person name="Li L."/>
            <person name="Wei W."/>
            <person name="Wang X."/>
            <person name="Wang C."/>
            <person name="Yang T."/>
            <person name="Huo Q."/>
            <person name="Li W."/>
            <person name="Guo W."/>
            <person name="Chen H."/>
            <person name="Zhou L."/>
            <person name="Ni X."/>
            <person name="Tian J."/>
            <person name="Zhou Y."/>
            <person name="Sheng Y."/>
            <person name="Liu T."/>
            <person name="Pan Y."/>
            <person name="Xia L."/>
            <person name="Li J."/>
            <person name="Zhao F."/>
            <person name="Cao W."/>
        </authorList>
    </citation>
    <scope>NUCLEOTIDE SEQUENCE</scope>
    <source>
        <strain evidence="1">Hyas-2018</strain>
    </source>
</reference>
<evidence type="ECO:0000313" key="1">
    <source>
        <dbReference type="EMBL" id="KAH6931314.1"/>
    </source>
</evidence>
<name>A0ACB7SF21_HYAAI</name>
<accession>A0ACB7SF21</accession>
<sequence>MVPGLAVAVRSMHRGEECRVVVSPKYGFGDLGCWPRIPPRATLLYELTLLNFIETESDHDMDGLEREDYRKLPFDVVYEMCCRKHRNGNRFYEADDYASAVQYYAAAANALECVQQTTDSKVRQIELLLKLYNNQALCALRMRNEKLAVASARRALQLDPNCAKALYRCAVGLRMLGEFEEAVEMQRRAYELEPNSSHIGRELCALNRDLFNQKEEVAQLYRNMMRALGTDGSVCEERQASRRRLRLATEQAVEPLTRHVIRKALEALATAVPGTELPFVDDFGREELEYVQMLCDDLGLLCLHVDGGLKALPGVPERT</sequence>